<proteinExistence type="predicted"/>
<dbReference type="GO" id="GO:0016874">
    <property type="term" value="F:ligase activity"/>
    <property type="evidence" value="ECO:0007669"/>
    <property type="project" value="UniProtKB-KW"/>
</dbReference>
<keyword evidence="2 4" id="KW-0547">Nucleotide-binding</keyword>
<sequence length="405" mass="46225">MKILVLPGTVWQIPLMRKIKSLGLEVYVANPVKNEEVYQIANGFCQSDIFDFDRILSYCRDNGIRAVMSEECDIATDVVAKLNADLGTRCITPELASLFTNKYQMREFCGVHNICPVPHRLCKNIRETQEAFRELGPCAILKPLDSNASHGVFTIRSSTDIETHFEESMGFSRNSKAVLLEKYISGTEFTVDGIMTPHGHVTLAISQKSHYKHNDNIANSLYFTQRNDKYDYDLLRATNDHLLNTTHLPFGLTHVEYKFCEGKYYLIEMAARGGGNLISAIIAPFMSGVDNYDYLIRSTLTPNYDKKVIADTHNDRTAILKFFDLPCEGGIVTEIRGEEYLRSEPSIKSYKLNFQVGDYIYQPRNDSVRIGYYIICAETKEKFDKVMKEINEKFEIVIKEQVTNT</sequence>
<evidence type="ECO:0000256" key="4">
    <source>
        <dbReference type="PROSITE-ProRule" id="PRU00409"/>
    </source>
</evidence>
<dbReference type="InterPro" id="IPR052032">
    <property type="entry name" value="ATP-dep_AA_Ligase"/>
</dbReference>
<dbReference type="AlphaFoldDB" id="A0A9D2AE55"/>
<dbReference type="Proteomes" id="UP000824193">
    <property type="component" value="Unassembled WGS sequence"/>
</dbReference>
<dbReference type="InterPro" id="IPR011761">
    <property type="entry name" value="ATP-grasp"/>
</dbReference>
<dbReference type="SUPFAM" id="SSF56059">
    <property type="entry name" value="Glutathione synthetase ATP-binding domain-like"/>
    <property type="match status" value="1"/>
</dbReference>
<dbReference type="PANTHER" id="PTHR43585:SF2">
    <property type="entry name" value="ATP-GRASP ENZYME FSQD"/>
    <property type="match status" value="1"/>
</dbReference>
<reference evidence="6" key="2">
    <citation type="submission" date="2021-04" db="EMBL/GenBank/DDBJ databases">
        <authorList>
            <person name="Gilroy R."/>
        </authorList>
    </citation>
    <scope>NUCLEOTIDE SEQUENCE</scope>
    <source>
        <strain evidence="6">2239</strain>
    </source>
</reference>
<organism evidence="6 7">
    <name type="scientific">Candidatus Allofournierella pullicola</name>
    <dbReference type="NCBI Taxonomy" id="2838596"/>
    <lineage>
        <taxon>Bacteria</taxon>
        <taxon>Bacillati</taxon>
        <taxon>Bacillota</taxon>
        <taxon>Clostridia</taxon>
        <taxon>Eubacteriales</taxon>
        <taxon>Oscillospiraceae</taxon>
        <taxon>Allofournierella</taxon>
    </lineage>
</organism>
<evidence type="ECO:0000259" key="5">
    <source>
        <dbReference type="PROSITE" id="PS50975"/>
    </source>
</evidence>
<dbReference type="PANTHER" id="PTHR43585">
    <property type="entry name" value="FUMIPYRROLE BIOSYNTHESIS PROTEIN C"/>
    <property type="match status" value="1"/>
</dbReference>
<reference evidence="6" key="1">
    <citation type="journal article" date="2021" name="PeerJ">
        <title>Extensive microbial diversity within the chicken gut microbiome revealed by metagenomics and culture.</title>
        <authorList>
            <person name="Gilroy R."/>
            <person name="Ravi A."/>
            <person name="Getino M."/>
            <person name="Pursley I."/>
            <person name="Horton D.L."/>
            <person name="Alikhan N.F."/>
            <person name="Baker D."/>
            <person name="Gharbi K."/>
            <person name="Hall N."/>
            <person name="Watson M."/>
            <person name="Adriaenssens E.M."/>
            <person name="Foster-Nyarko E."/>
            <person name="Jarju S."/>
            <person name="Secka A."/>
            <person name="Antonio M."/>
            <person name="Oren A."/>
            <person name="Chaudhuri R.R."/>
            <person name="La Ragione R."/>
            <person name="Hildebrand F."/>
            <person name="Pallen M.J."/>
        </authorList>
    </citation>
    <scope>NUCLEOTIDE SEQUENCE</scope>
    <source>
        <strain evidence="6">2239</strain>
    </source>
</reference>
<keyword evidence="3 4" id="KW-0067">ATP-binding</keyword>
<dbReference type="Gene3D" id="3.30.470.20">
    <property type="entry name" value="ATP-grasp fold, B domain"/>
    <property type="match status" value="1"/>
</dbReference>
<keyword evidence="1" id="KW-0436">Ligase</keyword>
<comment type="caution">
    <text evidence="6">The sequence shown here is derived from an EMBL/GenBank/DDBJ whole genome shotgun (WGS) entry which is preliminary data.</text>
</comment>
<dbReference type="PROSITE" id="PS50975">
    <property type="entry name" value="ATP_GRASP"/>
    <property type="match status" value="1"/>
</dbReference>
<evidence type="ECO:0000313" key="7">
    <source>
        <dbReference type="Proteomes" id="UP000824193"/>
    </source>
</evidence>
<feature type="domain" description="ATP-grasp" evidence="5">
    <location>
        <begin position="106"/>
        <end position="300"/>
    </location>
</feature>
<evidence type="ECO:0000313" key="6">
    <source>
        <dbReference type="EMBL" id="HIX06473.1"/>
    </source>
</evidence>
<dbReference type="Pfam" id="PF18603">
    <property type="entry name" value="LAL_C2"/>
    <property type="match status" value="1"/>
</dbReference>
<dbReference type="GO" id="GO:0046872">
    <property type="term" value="F:metal ion binding"/>
    <property type="evidence" value="ECO:0007669"/>
    <property type="project" value="InterPro"/>
</dbReference>
<evidence type="ECO:0000256" key="3">
    <source>
        <dbReference type="ARBA" id="ARBA00022840"/>
    </source>
</evidence>
<dbReference type="InterPro" id="IPR013815">
    <property type="entry name" value="ATP_grasp_subdomain_1"/>
</dbReference>
<name>A0A9D2AE55_9FIRM</name>
<dbReference type="InterPro" id="IPR040570">
    <property type="entry name" value="LAL_C2"/>
</dbReference>
<dbReference type="Pfam" id="PF13535">
    <property type="entry name" value="ATP-grasp_4"/>
    <property type="match status" value="1"/>
</dbReference>
<accession>A0A9D2AE55</accession>
<dbReference type="EMBL" id="DXFW01000036">
    <property type="protein sequence ID" value="HIX06473.1"/>
    <property type="molecule type" value="Genomic_DNA"/>
</dbReference>
<evidence type="ECO:0000256" key="2">
    <source>
        <dbReference type="ARBA" id="ARBA00022741"/>
    </source>
</evidence>
<protein>
    <submittedName>
        <fullName evidence="6">ATP-grasp domain-containing protein</fullName>
    </submittedName>
</protein>
<dbReference type="Gene3D" id="3.40.50.20">
    <property type="match status" value="1"/>
</dbReference>
<gene>
    <name evidence="6" type="ORF">H9865_10340</name>
</gene>
<dbReference type="GO" id="GO:0005524">
    <property type="term" value="F:ATP binding"/>
    <property type="evidence" value="ECO:0007669"/>
    <property type="project" value="UniProtKB-UniRule"/>
</dbReference>
<dbReference type="Gene3D" id="3.30.1490.20">
    <property type="entry name" value="ATP-grasp fold, A domain"/>
    <property type="match status" value="1"/>
</dbReference>
<evidence type="ECO:0000256" key="1">
    <source>
        <dbReference type="ARBA" id="ARBA00022598"/>
    </source>
</evidence>